<feature type="compositionally biased region" description="Pro residues" evidence="1">
    <location>
        <begin position="27"/>
        <end position="42"/>
    </location>
</feature>
<dbReference type="Proteomes" id="UP001341281">
    <property type="component" value="Chromosome 06"/>
</dbReference>
<reference evidence="2 3" key="1">
    <citation type="submission" date="2024-02" db="EMBL/GenBank/DDBJ databases">
        <title>High-quality chromosome-scale genome assembly of Pensacola bahiagrass (Paspalum notatum Flugge var. saurae).</title>
        <authorList>
            <person name="Vega J.M."/>
            <person name="Podio M."/>
            <person name="Orjuela J."/>
            <person name="Siena L.A."/>
            <person name="Pessino S.C."/>
            <person name="Combes M.C."/>
            <person name="Mariac C."/>
            <person name="Albertini E."/>
            <person name="Pupilli F."/>
            <person name="Ortiz J.P.A."/>
            <person name="Leblanc O."/>
        </authorList>
    </citation>
    <scope>NUCLEOTIDE SEQUENCE [LARGE SCALE GENOMIC DNA]</scope>
    <source>
        <strain evidence="2">R1</strain>
        <tissue evidence="2">Leaf</tissue>
    </source>
</reference>
<evidence type="ECO:0000313" key="2">
    <source>
        <dbReference type="EMBL" id="WVZ81222.1"/>
    </source>
</evidence>
<dbReference type="EMBL" id="CP144750">
    <property type="protein sequence ID" value="WVZ81222.1"/>
    <property type="molecule type" value="Genomic_DNA"/>
</dbReference>
<organism evidence="2 3">
    <name type="scientific">Paspalum notatum var. saurae</name>
    <dbReference type="NCBI Taxonomy" id="547442"/>
    <lineage>
        <taxon>Eukaryota</taxon>
        <taxon>Viridiplantae</taxon>
        <taxon>Streptophyta</taxon>
        <taxon>Embryophyta</taxon>
        <taxon>Tracheophyta</taxon>
        <taxon>Spermatophyta</taxon>
        <taxon>Magnoliopsida</taxon>
        <taxon>Liliopsida</taxon>
        <taxon>Poales</taxon>
        <taxon>Poaceae</taxon>
        <taxon>PACMAD clade</taxon>
        <taxon>Panicoideae</taxon>
        <taxon>Andropogonodae</taxon>
        <taxon>Paspaleae</taxon>
        <taxon>Paspalinae</taxon>
        <taxon>Paspalum</taxon>
    </lineage>
</organism>
<feature type="region of interest" description="Disordered" evidence="1">
    <location>
        <begin position="143"/>
        <end position="225"/>
    </location>
</feature>
<accession>A0AAQ3X0T0</accession>
<evidence type="ECO:0000313" key="3">
    <source>
        <dbReference type="Proteomes" id="UP001341281"/>
    </source>
</evidence>
<keyword evidence="3" id="KW-1185">Reference proteome</keyword>
<name>A0AAQ3X0T0_PASNO</name>
<dbReference type="AlphaFoldDB" id="A0AAQ3X0T0"/>
<evidence type="ECO:0000256" key="1">
    <source>
        <dbReference type="SAM" id="MobiDB-lite"/>
    </source>
</evidence>
<proteinExistence type="predicted"/>
<feature type="compositionally biased region" description="Basic and acidic residues" evidence="1">
    <location>
        <begin position="146"/>
        <end position="165"/>
    </location>
</feature>
<gene>
    <name evidence="2" type="ORF">U9M48_028621</name>
</gene>
<protein>
    <submittedName>
        <fullName evidence="2">Uncharacterized protein</fullName>
    </submittedName>
</protein>
<sequence>MWNVHLAWYRFSLIFCTSKRPSRRPISPSPVPSAAPPSPPFSRRPRRLGGLVQVQASTSAPLPLQRCLALTPSYVRVWAAQATGAARRRRSGQAGMALSCGCAAGGEGETRAGGDTGYADQSRRWCPDARATRWRRRATRYGRLRQRTEAGGERRRPHAGGERAEACAGGDSLAMTDADPSSNVPRRLAASGGGRSRTRAATASRQRMPTPAVATGGHGWRYRRW</sequence>
<feature type="region of interest" description="Disordered" evidence="1">
    <location>
        <begin position="21"/>
        <end position="46"/>
    </location>
</feature>